<accession>A0AAV7E1S8</accession>
<dbReference type="Pfam" id="PF00637">
    <property type="entry name" value="Clathrin"/>
    <property type="match status" value="1"/>
</dbReference>
<dbReference type="GO" id="GO:0009506">
    <property type="term" value="C:plasmodesma"/>
    <property type="evidence" value="ECO:0007669"/>
    <property type="project" value="TreeGrafter"/>
</dbReference>
<dbReference type="Gene3D" id="1.25.40.10">
    <property type="entry name" value="Tetratricopeptide repeat domain"/>
    <property type="match status" value="1"/>
</dbReference>
<organism evidence="2 3">
    <name type="scientific">Aristolochia fimbriata</name>
    <name type="common">White veined hardy Dutchman's pipe vine</name>
    <dbReference type="NCBI Taxonomy" id="158543"/>
    <lineage>
        <taxon>Eukaryota</taxon>
        <taxon>Viridiplantae</taxon>
        <taxon>Streptophyta</taxon>
        <taxon>Embryophyta</taxon>
        <taxon>Tracheophyta</taxon>
        <taxon>Spermatophyta</taxon>
        <taxon>Magnoliopsida</taxon>
        <taxon>Magnoliidae</taxon>
        <taxon>Piperales</taxon>
        <taxon>Aristolochiaceae</taxon>
        <taxon>Aristolochia</taxon>
    </lineage>
</organism>
<dbReference type="GO" id="GO:0005794">
    <property type="term" value="C:Golgi apparatus"/>
    <property type="evidence" value="ECO:0007669"/>
    <property type="project" value="TreeGrafter"/>
</dbReference>
<dbReference type="GO" id="GO:0032051">
    <property type="term" value="F:clathrin light chain binding"/>
    <property type="evidence" value="ECO:0007669"/>
    <property type="project" value="TreeGrafter"/>
</dbReference>
<reference evidence="2 3" key="1">
    <citation type="submission" date="2021-07" db="EMBL/GenBank/DDBJ databases">
        <title>The Aristolochia fimbriata genome: insights into angiosperm evolution, floral development and chemical biosynthesis.</title>
        <authorList>
            <person name="Jiao Y."/>
        </authorList>
    </citation>
    <scope>NUCLEOTIDE SEQUENCE [LARGE SCALE GENOMIC DNA]</scope>
    <source>
        <strain evidence="2">IBCAS-2021</strain>
        <tissue evidence="2">Leaf</tissue>
    </source>
</reference>
<dbReference type="InterPro" id="IPR011990">
    <property type="entry name" value="TPR-like_helical_dom_sf"/>
</dbReference>
<dbReference type="SUPFAM" id="SSF48371">
    <property type="entry name" value="ARM repeat"/>
    <property type="match status" value="1"/>
</dbReference>
<dbReference type="PANTHER" id="PTHR10292:SF1">
    <property type="entry name" value="CLATHRIN HEAVY CHAIN"/>
    <property type="match status" value="1"/>
</dbReference>
<dbReference type="GO" id="GO:0006898">
    <property type="term" value="P:receptor-mediated endocytosis"/>
    <property type="evidence" value="ECO:0007669"/>
    <property type="project" value="TreeGrafter"/>
</dbReference>
<dbReference type="GO" id="GO:0009507">
    <property type="term" value="C:chloroplast"/>
    <property type="evidence" value="ECO:0007669"/>
    <property type="project" value="TreeGrafter"/>
</dbReference>
<sequence>MNFTNGYFLEELARQFATYGQVKLADFVLAWEESIAKMMIAETRTYVGRLQSYVSFLEELADNLKLKLTVGQLQRISSSLSKIRSGIYQITSFFSKQSYELIPRKQLVDFIRSLLPVVYLVEQCEKRSRLLLLTQLLVHLLNEISQDMLVHIALVKIIYDYNNNPGLFLTTNPYFDSRVKAQKSYKQKCIVQAAGEVVIDMRCRDCIQCSNKADPSRVMDYISRLNKFGGPAIGDVAVHSPLNEEAFAIFKKFNLNVRAVNVLLDNLRSIERAVEFAFRVEEDAVWIHSVKA</sequence>
<dbReference type="GO" id="GO:0071439">
    <property type="term" value="C:clathrin complex"/>
    <property type="evidence" value="ECO:0007669"/>
    <property type="project" value="TreeGrafter"/>
</dbReference>
<dbReference type="GO" id="GO:0006886">
    <property type="term" value="P:intracellular protein transport"/>
    <property type="evidence" value="ECO:0007669"/>
    <property type="project" value="UniProtKB-UniRule"/>
</dbReference>
<dbReference type="PROSITE" id="PS50236">
    <property type="entry name" value="CHCR"/>
    <property type="match status" value="1"/>
</dbReference>
<protein>
    <submittedName>
        <fullName evidence="2">Uncharacterized protein</fullName>
    </submittedName>
</protein>
<evidence type="ECO:0000313" key="2">
    <source>
        <dbReference type="EMBL" id="KAG9442135.1"/>
    </source>
</evidence>
<dbReference type="PANTHER" id="PTHR10292">
    <property type="entry name" value="CLATHRIN HEAVY CHAIN RELATED"/>
    <property type="match status" value="1"/>
</dbReference>
<feature type="repeat" description="CHCR" evidence="1">
    <location>
        <begin position="108"/>
        <end position="292"/>
    </location>
</feature>
<gene>
    <name evidence="2" type="ORF">H6P81_017989</name>
</gene>
<dbReference type="Proteomes" id="UP000825729">
    <property type="component" value="Unassembled WGS sequence"/>
</dbReference>
<dbReference type="AlphaFoldDB" id="A0AAV7E1S8"/>
<comment type="caution">
    <text evidence="2">The sequence shown here is derived from an EMBL/GenBank/DDBJ whole genome shotgun (WGS) entry which is preliminary data.</text>
</comment>
<evidence type="ECO:0000256" key="1">
    <source>
        <dbReference type="PROSITE-ProRule" id="PRU01006"/>
    </source>
</evidence>
<proteinExistence type="predicted"/>
<dbReference type="InterPro" id="IPR000547">
    <property type="entry name" value="Clathrin_H-chain/VPS_repeat"/>
</dbReference>
<evidence type="ECO:0000313" key="3">
    <source>
        <dbReference type="Proteomes" id="UP000825729"/>
    </source>
</evidence>
<keyword evidence="3" id="KW-1185">Reference proteome</keyword>
<dbReference type="InterPro" id="IPR016024">
    <property type="entry name" value="ARM-type_fold"/>
</dbReference>
<dbReference type="GO" id="GO:0005886">
    <property type="term" value="C:plasma membrane"/>
    <property type="evidence" value="ECO:0007669"/>
    <property type="project" value="TreeGrafter"/>
</dbReference>
<dbReference type="InterPro" id="IPR055358">
    <property type="entry name" value="CHCR"/>
</dbReference>
<dbReference type="EMBL" id="JAINDJ010000007">
    <property type="protein sequence ID" value="KAG9442135.1"/>
    <property type="molecule type" value="Genomic_DNA"/>
</dbReference>
<name>A0AAV7E1S8_ARIFI</name>